<dbReference type="InterPro" id="IPR042099">
    <property type="entry name" value="ANL_N_sf"/>
</dbReference>
<dbReference type="OrthoDB" id="3664166at2"/>
<comment type="caution">
    <text evidence="6">The sequence shown here is derived from an EMBL/GenBank/DDBJ whole genome shotgun (WGS) entry which is preliminary data.</text>
</comment>
<dbReference type="PANTHER" id="PTHR43201">
    <property type="entry name" value="ACYL-COA SYNTHETASE"/>
    <property type="match status" value="1"/>
</dbReference>
<feature type="compositionally biased region" description="Basic residues" evidence="3">
    <location>
        <begin position="86"/>
        <end position="109"/>
    </location>
</feature>
<evidence type="ECO:0000256" key="1">
    <source>
        <dbReference type="ARBA" id="ARBA00006432"/>
    </source>
</evidence>
<dbReference type="PANTHER" id="PTHR43201:SF5">
    <property type="entry name" value="MEDIUM-CHAIN ACYL-COA LIGASE ACSF2, MITOCHONDRIAL"/>
    <property type="match status" value="1"/>
</dbReference>
<dbReference type="Pfam" id="PF13193">
    <property type="entry name" value="AMP-binding_C"/>
    <property type="match status" value="1"/>
</dbReference>
<dbReference type="EMBL" id="SMJZ01000043">
    <property type="protein sequence ID" value="TDC07223.1"/>
    <property type="molecule type" value="Genomic_DNA"/>
</dbReference>
<keyword evidence="2 6" id="KW-0436">Ligase</keyword>
<dbReference type="Proteomes" id="UP000295157">
    <property type="component" value="Unassembled WGS sequence"/>
</dbReference>
<feature type="domain" description="AMP-dependent synthetase/ligase" evidence="4">
    <location>
        <begin position="171"/>
        <end position="502"/>
    </location>
</feature>
<keyword evidence="7" id="KW-1185">Reference proteome</keyword>
<dbReference type="AlphaFoldDB" id="A0A4R4NHU2"/>
<comment type="similarity">
    <text evidence="1">Belongs to the ATP-dependent AMP-binding enzyme family.</text>
</comment>
<evidence type="ECO:0000259" key="4">
    <source>
        <dbReference type="Pfam" id="PF00501"/>
    </source>
</evidence>
<evidence type="ECO:0000313" key="7">
    <source>
        <dbReference type="Proteomes" id="UP000295157"/>
    </source>
</evidence>
<feature type="domain" description="AMP-binding enzyme C-terminal" evidence="5">
    <location>
        <begin position="558"/>
        <end position="630"/>
    </location>
</feature>
<organism evidence="6 7">
    <name type="scientific">Nonomuraea longispora</name>
    <dbReference type="NCBI Taxonomy" id="1848320"/>
    <lineage>
        <taxon>Bacteria</taxon>
        <taxon>Bacillati</taxon>
        <taxon>Actinomycetota</taxon>
        <taxon>Actinomycetes</taxon>
        <taxon>Streptosporangiales</taxon>
        <taxon>Streptosporangiaceae</taxon>
        <taxon>Nonomuraea</taxon>
    </lineage>
</organism>
<dbReference type="SUPFAM" id="SSF56801">
    <property type="entry name" value="Acetyl-CoA synthetase-like"/>
    <property type="match status" value="1"/>
</dbReference>
<dbReference type="Gene3D" id="3.30.300.30">
    <property type="match status" value="1"/>
</dbReference>
<dbReference type="Gene3D" id="3.40.50.12780">
    <property type="entry name" value="N-terminal domain of ligase-like"/>
    <property type="match status" value="1"/>
</dbReference>
<name>A0A4R4NHU2_9ACTN</name>
<evidence type="ECO:0000256" key="2">
    <source>
        <dbReference type="ARBA" id="ARBA00022598"/>
    </source>
</evidence>
<dbReference type="InterPro" id="IPR000873">
    <property type="entry name" value="AMP-dep_synth/lig_dom"/>
</dbReference>
<sequence>MPLQLRRRHADAARDPHHRRGARLCARSLDLRRHLVVLAGLAALQRQLLAVRGVRSDRGARQCRPLPPRPFPRARPRRALTDPRRSHEHHRRRRTHHRPGVPSGARRRGAATCRRTGRDAGGALTTVEARPARESDVETARAPVDDYVAPWTSYRGLLLDRRADRTTYLVEDPSRAGSRTWTGAAWAADVRSVAARLRARGVRPGDDLAMAAINRPETLLVAFAAWWIGACFVPLDPRDGRERHAALLAACENPWLVADDPDGPGRPLPTAEVLRPAEVPDDEGPEPGLDTPVLRLHTSGTSGTPKPILLSMRGLFVNCDAMRTALGWTPDTRLINVLPISHANGLVICSFLPWFAGGSTVLMDRFRSDRFWPTVARSRANACSLVPTVLEYLLADPSMPEPGHGLGHVISGSGPLRPESAKQFEQRFGIPVRQLYGLSETTSVLTMTPPQPVGALTGRMRGSIGTPVRHAEVRIVGPEGRECADEERGEIVARGSMLMLGYARDPKATAAAYAQGWFHTGDRGYRTTGPDGRPWFFLEGRLGDSISRGGSTVLPQVVDDVLAAHPSVTRAATFGFANRWYGEEVAAFVIAHAPVTEDELRAWCVERLGFDASPKVVIFGEELPTTSVGKIQRSSLANRMAPELAPLWDHQFRSRDRTKPGRHVTYENPGEKT</sequence>
<feature type="region of interest" description="Disordered" evidence="3">
    <location>
        <begin position="54"/>
        <end position="124"/>
    </location>
</feature>
<dbReference type="InterPro" id="IPR025110">
    <property type="entry name" value="AMP-bd_C"/>
</dbReference>
<evidence type="ECO:0000256" key="3">
    <source>
        <dbReference type="SAM" id="MobiDB-lite"/>
    </source>
</evidence>
<accession>A0A4R4NHU2</accession>
<feature type="region of interest" description="Disordered" evidence="3">
    <location>
        <begin position="1"/>
        <end position="20"/>
    </location>
</feature>
<dbReference type="InterPro" id="IPR045851">
    <property type="entry name" value="AMP-bd_C_sf"/>
</dbReference>
<reference evidence="6 7" key="1">
    <citation type="submission" date="2019-02" db="EMBL/GenBank/DDBJ databases">
        <title>Draft genome sequences of novel Actinobacteria.</title>
        <authorList>
            <person name="Sahin N."/>
            <person name="Ay H."/>
            <person name="Saygin H."/>
        </authorList>
    </citation>
    <scope>NUCLEOTIDE SEQUENCE [LARGE SCALE GENOMIC DNA]</scope>
    <source>
        <strain evidence="6 7">KC201</strain>
    </source>
</reference>
<evidence type="ECO:0000259" key="5">
    <source>
        <dbReference type="Pfam" id="PF13193"/>
    </source>
</evidence>
<evidence type="ECO:0000313" key="6">
    <source>
        <dbReference type="EMBL" id="TDC07223.1"/>
    </source>
</evidence>
<protein>
    <submittedName>
        <fullName evidence="6">Long-chain fatty acid--CoA ligase</fullName>
    </submittedName>
</protein>
<proteinExistence type="inferred from homology"/>
<gene>
    <name evidence="6" type="ORF">E1267_14075</name>
</gene>
<dbReference type="GO" id="GO:0031956">
    <property type="term" value="F:medium-chain fatty acid-CoA ligase activity"/>
    <property type="evidence" value="ECO:0007669"/>
    <property type="project" value="TreeGrafter"/>
</dbReference>
<dbReference type="Pfam" id="PF00501">
    <property type="entry name" value="AMP-binding"/>
    <property type="match status" value="1"/>
</dbReference>
<dbReference type="GO" id="GO:0006631">
    <property type="term" value="P:fatty acid metabolic process"/>
    <property type="evidence" value="ECO:0007669"/>
    <property type="project" value="TreeGrafter"/>
</dbReference>